<dbReference type="InterPro" id="IPR002052">
    <property type="entry name" value="DNA_methylase_N6_adenine_CS"/>
</dbReference>
<evidence type="ECO:0000313" key="5">
    <source>
        <dbReference type="EMBL" id="TCK90491.1"/>
    </source>
</evidence>
<evidence type="ECO:0000256" key="2">
    <source>
        <dbReference type="ARBA" id="ARBA00022679"/>
    </source>
</evidence>
<evidence type="ECO:0000259" key="4">
    <source>
        <dbReference type="PROSITE" id="PS51165"/>
    </source>
</evidence>
<dbReference type="CDD" id="cd11715">
    <property type="entry name" value="THUMP_AdoMetMT"/>
    <property type="match status" value="1"/>
</dbReference>
<dbReference type="OrthoDB" id="9809404at2"/>
<dbReference type="AlphaFoldDB" id="A0A4V6NFA7"/>
<dbReference type="GO" id="GO:0070043">
    <property type="term" value="F:rRNA (guanine-N7-)-methyltransferase activity"/>
    <property type="evidence" value="ECO:0007669"/>
    <property type="project" value="TreeGrafter"/>
</dbReference>
<dbReference type="EMBL" id="SMGQ01000015">
    <property type="protein sequence ID" value="TCK90491.1"/>
    <property type="molecule type" value="Genomic_DNA"/>
</dbReference>
<dbReference type="Pfam" id="PF02926">
    <property type="entry name" value="THUMP"/>
    <property type="match status" value="1"/>
</dbReference>
<dbReference type="InterPro" id="IPR029063">
    <property type="entry name" value="SAM-dependent_MTases_sf"/>
</dbReference>
<evidence type="ECO:0000256" key="3">
    <source>
        <dbReference type="PROSITE-ProRule" id="PRU00529"/>
    </source>
</evidence>
<dbReference type="InterPro" id="IPR053943">
    <property type="entry name" value="RlmKL-like_Mtase_CS"/>
</dbReference>
<proteinExistence type="predicted"/>
<dbReference type="InterPro" id="IPR054170">
    <property type="entry name" value="RlmL_1st"/>
</dbReference>
<dbReference type="RefSeq" id="WP_132282943.1">
    <property type="nucleotide sequence ID" value="NZ_SMGQ01000015.1"/>
</dbReference>
<dbReference type="Pfam" id="PF22020">
    <property type="entry name" value="RlmL_1st"/>
    <property type="match status" value="1"/>
</dbReference>
<keyword evidence="3" id="KW-0694">RNA-binding</keyword>
<dbReference type="Pfam" id="PF01170">
    <property type="entry name" value="UPF0020"/>
    <property type="match status" value="1"/>
</dbReference>
<reference evidence="5 6" key="1">
    <citation type="submission" date="2019-03" db="EMBL/GenBank/DDBJ databases">
        <title>Genomic Encyclopedia of Type Strains, Phase IV (KMG-IV): sequencing the most valuable type-strain genomes for metagenomic binning, comparative biology and taxonomic classification.</title>
        <authorList>
            <person name="Goeker M."/>
        </authorList>
    </citation>
    <scope>NUCLEOTIDE SEQUENCE [LARGE SCALE GENOMIC DNA]</scope>
    <source>
        <strain evidence="5 6">DSM 24176</strain>
    </source>
</reference>
<organism evidence="5 6">
    <name type="scientific">Natranaerovirga hydrolytica</name>
    <dbReference type="NCBI Taxonomy" id="680378"/>
    <lineage>
        <taxon>Bacteria</taxon>
        <taxon>Bacillati</taxon>
        <taxon>Bacillota</taxon>
        <taxon>Clostridia</taxon>
        <taxon>Lachnospirales</taxon>
        <taxon>Natranaerovirgaceae</taxon>
        <taxon>Natranaerovirga</taxon>
    </lineage>
</organism>
<dbReference type="Gene3D" id="3.40.50.150">
    <property type="entry name" value="Vaccinia Virus protein VP39"/>
    <property type="match status" value="1"/>
</dbReference>
<dbReference type="GO" id="GO:0003723">
    <property type="term" value="F:RNA binding"/>
    <property type="evidence" value="ECO:0007669"/>
    <property type="project" value="UniProtKB-UniRule"/>
</dbReference>
<name>A0A4V6NFA7_9FIRM</name>
<dbReference type="GO" id="GO:0008990">
    <property type="term" value="F:rRNA (guanine-N2-)-methyltransferase activity"/>
    <property type="evidence" value="ECO:0007669"/>
    <property type="project" value="TreeGrafter"/>
</dbReference>
<evidence type="ECO:0000256" key="1">
    <source>
        <dbReference type="ARBA" id="ARBA00022603"/>
    </source>
</evidence>
<dbReference type="Proteomes" id="UP000294545">
    <property type="component" value="Unassembled WGS sequence"/>
</dbReference>
<dbReference type="Gene3D" id="3.30.2130.30">
    <property type="match status" value="1"/>
</dbReference>
<dbReference type="PANTHER" id="PTHR47313:SF1">
    <property type="entry name" value="RIBOSOMAL RNA LARGE SUBUNIT METHYLTRANSFERASE K_L"/>
    <property type="match status" value="1"/>
</dbReference>
<dbReference type="PANTHER" id="PTHR47313">
    <property type="entry name" value="RIBOSOMAL RNA LARGE SUBUNIT METHYLTRANSFERASE K/L"/>
    <property type="match status" value="1"/>
</dbReference>
<keyword evidence="6" id="KW-1185">Reference proteome</keyword>
<comment type="caution">
    <text evidence="5">The sequence shown here is derived from an EMBL/GenBank/DDBJ whole genome shotgun (WGS) entry which is preliminary data.</text>
</comment>
<dbReference type="SUPFAM" id="SSF53335">
    <property type="entry name" value="S-adenosyl-L-methionine-dependent methyltransferases"/>
    <property type="match status" value="1"/>
</dbReference>
<gene>
    <name evidence="5" type="ORF">EDC19_2253</name>
</gene>
<dbReference type="InterPro" id="IPR000241">
    <property type="entry name" value="RlmKL-like_Mtase"/>
</dbReference>
<evidence type="ECO:0000313" key="6">
    <source>
        <dbReference type="Proteomes" id="UP000294545"/>
    </source>
</evidence>
<dbReference type="PROSITE" id="PS00092">
    <property type="entry name" value="N6_MTASE"/>
    <property type="match status" value="1"/>
</dbReference>
<protein>
    <submittedName>
        <fullName evidence="5">Putative N6-adenine-specific DNA methylase</fullName>
    </submittedName>
</protein>
<keyword evidence="2" id="KW-0808">Transferase</keyword>
<keyword evidence="1 5" id="KW-0489">Methyltransferase</keyword>
<accession>A0A4V6NFA7</accession>
<dbReference type="PROSITE" id="PS01261">
    <property type="entry name" value="UPF0020"/>
    <property type="match status" value="1"/>
</dbReference>
<dbReference type="InterPro" id="IPR004114">
    <property type="entry name" value="THUMP_dom"/>
</dbReference>
<sequence length="380" mass="43750">MDKVQLIAPCVFGVEAVLKREIQQLGYNIIDVEDGRVTFEGDREAICRSNIFLRSAERVLIKVGSFRATSFEELFDKVKALEWENYLEKDSKFWVTKASSIKSKLFSPSDIQSIVKKSIVDRLRRIYKAEWFEETGSQYPIRVFIKKDQVTISIDSSGEALHKRGYRQMTTKAPLSETLASSMIQLTPWKEDRTLIDPFCGSGTIPIEAAMQGANIAPGLNRSFESEDWNNLLNKKDWFRAIDEAHDMMKENIEVDIQGYDIDEEALKAARHNAQLAGVDHLIHFQKRDIKELSSPKKYGFMITNPPYGERLGTKETTETLYKEMGTVLKKLDTWSFFIITSYDGIEKVINKKATKKRKLYNGMLKTNFYQFYGPKPRQS</sequence>
<dbReference type="SMART" id="SM00981">
    <property type="entry name" value="THUMP"/>
    <property type="match status" value="1"/>
</dbReference>
<feature type="domain" description="THUMP" evidence="4">
    <location>
        <begin position="45"/>
        <end position="156"/>
    </location>
</feature>
<dbReference type="PROSITE" id="PS51165">
    <property type="entry name" value="THUMP"/>
    <property type="match status" value="1"/>
</dbReference>